<feature type="compositionally biased region" description="Polar residues" evidence="1">
    <location>
        <begin position="7"/>
        <end position="17"/>
    </location>
</feature>
<organism evidence="2 3">
    <name type="scientific">Apiospora saccharicola</name>
    <dbReference type="NCBI Taxonomy" id="335842"/>
    <lineage>
        <taxon>Eukaryota</taxon>
        <taxon>Fungi</taxon>
        <taxon>Dikarya</taxon>
        <taxon>Ascomycota</taxon>
        <taxon>Pezizomycotina</taxon>
        <taxon>Sordariomycetes</taxon>
        <taxon>Xylariomycetidae</taxon>
        <taxon>Amphisphaeriales</taxon>
        <taxon>Apiosporaceae</taxon>
        <taxon>Apiospora</taxon>
    </lineage>
</organism>
<protein>
    <submittedName>
        <fullName evidence="2">Uncharacterized protein</fullName>
    </submittedName>
</protein>
<comment type="caution">
    <text evidence="2">The sequence shown here is derived from an EMBL/GenBank/DDBJ whole genome shotgun (WGS) entry which is preliminary data.</text>
</comment>
<accession>A0ABR1VBE4</accession>
<dbReference type="EMBL" id="JAQQWM010000004">
    <property type="protein sequence ID" value="KAK8068532.1"/>
    <property type="molecule type" value="Genomic_DNA"/>
</dbReference>
<feature type="compositionally biased region" description="Basic and acidic residues" evidence="1">
    <location>
        <begin position="27"/>
        <end position="51"/>
    </location>
</feature>
<evidence type="ECO:0000313" key="2">
    <source>
        <dbReference type="EMBL" id="KAK8068532.1"/>
    </source>
</evidence>
<feature type="region of interest" description="Disordered" evidence="1">
    <location>
        <begin position="1"/>
        <end position="51"/>
    </location>
</feature>
<sequence>MVGRTGTIESSDVNSGTEAGPSHQQRSHSESPSDDPGDAHEPRPKRVLTPDRMLRIAELAGKVMEQSVHDKIHDLLKEIRFNGDQQITLLKASLGDAWLEVDQATRLKDDLSSEEPWRTSDEGFVRLEGLPRELQGHGIRQICGRPPGTV</sequence>
<gene>
    <name evidence="2" type="ORF">PG996_007644</name>
</gene>
<reference evidence="2 3" key="1">
    <citation type="submission" date="2023-01" db="EMBL/GenBank/DDBJ databases">
        <title>Analysis of 21 Apiospora genomes using comparative genomics revels a genus with tremendous synthesis potential of carbohydrate active enzymes and secondary metabolites.</title>
        <authorList>
            <person name="Sorensen T."/>
        </authorList>
    </citation>
    <scope>NUCLEOTIDE SEQUENCE [LARGE SCALE GENOMIC DNA]</scope>
    <source>
        <strain evidence="2 3">CBS 83171</strain>
    </source>
</reference>
<proteinExistence type="predicted"/>
<keyword evidence="3" id="KW-1185">Reference proteome</keyword>
<evidence type="ECO:0000313" key="3">
    <source>
        <dbReference type="Proteomes" id="UP001446871"/>
    </source>
</evidence>
<dbReference type="Proteomes" id="UP001446871">
    <property type="component" value="Unassembled WGS sequence"/>
</dbReference>
<evidence type="ECO:0000256" key="1">
    <source>
        <dbReference type="SAM" id="MobiDB-lite"/>
    </source>
</evidence>
<name>A0ABR1VBE4_9PEZI</name>